<reference evidence="8 9" key="1">
    <citation type="submission" date="2020-09" db="EMBL/GenBank/DDBJ databases">
        <title>Dyella sp. 7MK23 isolated from forest soil.</title>
        <authorList>
            <person name="Fu J."/>
        </authorList>
    </citation>
    <scope>NUCLEOTIDE SEQUENCE [LARGE SCALE GENOMIC DNA]</scope>
    <source>
        <strain evidence="8 9">7MK23</strain>
    </source>
</reference>
<feature type="signal peptide" evidence="4">
    <location>
        <begin position="1"/>
        <end position="31"/>
    </location>
</feature>
<dbReference type="InterPro" id="IPR058627">
    <property type="entry name" value="MdtA-like_C"/>
</dbReference>
<evidence type="ECO:0000256" key="4">
    <source>
        <dbReference type="SAM" id="SignalP"/>
    </source>
</evidence>
<dbReference type="PANTHER" id="PTHR30469">
    <property type="entry name" value="MULTIDRUG RESISTANCE PROTEIN MDTA"/>
    <property type="match status" value="1"/>
</dbReference>
<sequence>MTPRRLRLMLFCAAACIALAVWHLLSGGGHASAKAAASDDDDSALTVSAITVQASPWQGQVKAFGQLRAAQGSDLSAEVSGIVDSIDFKSGQNVQAGTVLLRLRPNDDDAKLAALRANAELAAANLARDRQQYALKAISRATLDQDEANEKNAHAQVAAQQAQMAEKVVRAPFSGQLGIRMVDLGQYLTAGTPIVSLQALDPIYLDFNLPQQQLGQVRPGQSVDVAVDSFPGKLFKAQVMAVDSRVDAASRMVAVRADLDNPGHVLLPGMFATARLSVGQPEQVLAIPLAAISFSPHGDYVYVLTPKSGSDHLQTASMRALHVGEQHGDRAIVLDGLTAGEVVVTAGQIKLRNGATVQINNSAQPSDRWHPDAAEE</sequence>
<proteinExistence type="inferred from homology"/>
<evidence type="ECO:0000313" key="9">
    <source>
        <dbReference type="Proteomes" id="UP000651010"/>
    </source>
</evidence>
<name>A0ABR9G9E3_9GAMM</name>
<dbReference type="InterPro" id="IPR006143">
    <property type="entry name" value="RND_pump_MFP"/>
</dbReference>
<accession>A0ABR9G9E3</accession>
<evidence type="ECO:0000256" key="3">
    <source>
        <dbReference type="ARBA" id="ARBA00022448"/>
    </source>
</evidence>
<dbReference type="Gene3D" id="1.10.287.470">
    <property type="entry name" value="Helix hairpin bin"/>
    <property type="match status" value="1"/>
</dbReference>
<comment type="subcellular location">
    <subcellularLocation>
        <location evidence="1">Cell envelope</location>
    </subcellularLocation>
</comment>
<dbReference type="Gene3D" id="2.40.420.20">
    <property type="match status" value="1"/>
</dbReference>
<dbReference type="InterPro" id="IPR058625">
    <property type="entry name" value="MdtA-like_BSH"/>
</dbReference>
<dbReference type="EMBL" id="JACZZA010000005">
    <property type="protein sequence ID" value="MBE1160655.1"/>
    <property type="molecule type" value="Genomic_DNA"/>
</dbReference>
<dbReference type="Gene3D" id="2.40.30.170">
    <property type="match status" value="1"/>
</dbReference>
<protein>
    <submittedName>
        <fullName evidence="8">Efflux RND transporter periplasmic adaptor subunit</fullName>
    </submittedName>
</protein>
<keyword evidence="9" id="KW-1185">Reference proteome</keyword>
<dbReference type="Pfam" id="PF25954">
    <property type="entry name" value="Beta-barrel_RND_2"/>
    <property type="match status" value="1"/>
</dbReference>
<dbReference type="Proteomes" id="UP000651010">
    <property type="component" value="Unassembled WGS sequence"/>
</dbReference>
<comment type="caution">
    <text evidence="8">The sequence shown here is derived from an EMBL/GenBank/DDBJ whole genome shotgun (WGS) entry which is preliminary data.</text>
</comment>
<feature type="domain" description="CusB-like beta-barrel" evidence="6">
    <location>
        <begin position="203"/>
        <end position="277"/>
    </location>
</feature>
<comment type="similarity">
    <text evidence="2">Belongs to the membrane fusion protein (MFP) (TC 8.A.1) family.</text>
</comment>
<keyword evidence="4" id="KW-0732">Signal</keyword>
<evidence type="ECO:0000259" key="5">
    <source>
        <dbReference type="Pfam" id="PF25917"/>
    </source>
</evidence>
<evidence type="ECO:0000259" key="6">
    <source>
        <dbReference type="Pfam" id="PF25954"/>
    </source>
</evidence>
<dbReference type="SUPFAM" id="SSF111369">
    <property type="entry name" value="HlyD-like secretion proteins"/>
    <property type="match status" value="1"/>
</dbReference>
<dbReference type="Gene3D" id="2.40.50.100">
    <property type="match status" value="1"/>
</dbReference>
<keyword evidence="3" id="KW-0813">Transport</keyword>
<evidence type="ECO:0000313" key="8">
    <source>
        <dbReference type="EMBL" id="MBE1160655.1"/>
    </source>
</evidence>
<organism evidence="8 9">
    <name type="scientific">Dyella acidiphila</name>
    <dbReference type="NCBI Taxonomy" id="2775866"/>
    <lineage>
        <taxon>Bacteria</taxon>
        <taxon>Pseudomonadati</taxon>
        <taxon>Pseudomonadota</taxon>
        <taxon>Gammaproteobacteria</taxon>
        <taxon>Lysobacterales</taxon>
        <taxon>Rhodanobacteraceae</taxon>
        <taxon>Dyella</taxon>
    </lineage>
</organism>
<dbReference type="Pfam" id="PF25967">
    <property type="entry name" value="RND-MFP_C"/>
    <property type="match status" value="1"/>
</dbReference>
<evidence type="ECO:0000259" key="7">
    <source>
        <dbReference type="Pfam" id="PF25967"/>
    </source>
</evidence>
<dbReference type="PANTHER" id="PTHR30469:SF11">
    <property type="entry name" value="BLL4320 PROTEIN"/>
    <property type="match status" value="1"/>
</dbReference>
<gene>
    <name evidence="8" type="ORF">IGX34_09665</name>
</gene>
<feature type="domain" description="Multidrug resistance protein MdtA-like C-terminal permuted SH3" evidence="7">
    <location>
        <begin position="283"/>
        <end position="347"/>
    </location>
</feature>
<evidence type="ECO:0000256" key="1">
    <source>
        <dbReference type="ARBA" id="ARBA00004196"/>
    </source>
</evidence>
<feature type="chain" id="PRO_5045485420" evidence="4">
    <location>
        <begin position="32"/>
        <end position="376"/>
    </location>
</feature>
<dbReference type="RefSeq" id="WP_192555518.1">
    <property type="nucleotide sequence ID" value="NZ_JACZZA010000005.1"/>
</dbReference>
<evidence type="ECO:0000256" key="2">
    <source>
        <dbReference type="ARBA" id="ARBA00009477"/>
    </source>
</evidence>
<feature type="domain" description="Multidrug resistance protein MdtA-like barrel-sandwich hybrid" evidence="5">
    <location>
        <begin position="74"/>
        <end position="193"/>
    </location>
</feature>
<dbReference type="NCBIfam" id="TIGR01730">
    <property type="entry name" value="RND_mfp"/>
    <property type="match status" value="1"/>
</dbReference>
<dbReference type="InterPro" id="IPR058792">
    <property type="entry name" value="Beta-barrel_RND_2"/>
</dbReference>
<dbReference type="Pfam" id="PF25917">
    <property type="entry name" value="BSH_RND"/>
    <property type="match status" value="1"/>
</dbReference>